<dbReference type="InterPro" id="IPR031631">
    <property type="entry name" value="Glyco_hydro_63N"/>
</dbReference>
<evidence type="ECO:0000256" key="9">
    <source>
        <dbReference type="ARBA" id="ARBA00023180"/>
    </source>
</evidence>
<dbReference type="EMBL" id="VLTN01000016">
    <property type="protein sequence ID" value="KAA0153434.1"/>
    <property type="molecule type" value="Genomic_DNA"/>
</dbReference>
<sequence>MGIKTADIPAVEVSVAWVQGGSERYLRHQAKNEDGTSNWGWGRHDGRGFGVSNITDRHNNFAGTMAYMADNAEDAATRSGAWTMAFEGSCAPGKVAAHRLKSRTAPANMAGDMASPLSIFLAVTARGKGTIEVDDALTGPWRGTGAGGDVYLRVKQHDGMAEGLIVVPSMAKSLWNAVAGMRPGSSPDNSTWAADLGTRGASPADPLLKSHRYAPLWSTLSNRDSFIAETSKRALPAWAQRLHVKALHLTSSSELWRIQDQLREEVRSSSRRALYSFRDAAGPEEDERSSVWRDPGSYSRATRIVPVLNSTARPSANMVLVQAVVPACNAALHAAWLPVKRSSRDKGEDGEQAGQAWGAEPAHAAIAAALAKESAAALPTAQAASRALLGPSFWRRVASRARGVDERVRQVFGTAPDDDVAQALRSNRNNSSNGEGEVKEDDAESEQAGPRRRRATRGRRLRSSADGSKAAMVRYAVGNLAGSVTLYTGRQYVRGEDGEAKRSDPMRLLTGCPSRSLFPRGFFWDEGFHQLLLARYDPRRSADVLSSWFRTADETGWIAREQILGPEAESRVPHQFRVQRRDVANPPTPLLAIQEMLQRLGKGSEVARWEAFRGREARRWQAEFEFVQAVAFASGDAETIGAAEATLKAALVAIANEDGAAAEAAEAELVVGADGEAAAVGAAKPVGESALDGLSAEAQQWVVAHYEPITRYYRWLRESQRGPNGRGFQWKGDKPGDGGHTFASGLDDYPRGSWHTASDRHVDLTAWVAWAAGLMRRMAGAIGRLESAPKTVAAAAAKDALEFAHDEAAALAAVDDHWNEEEGVFCDIALPQSQRREVEKGRIDPADDSLPLGHVCHEGYVSVFPLLLGLVRSDSPRLPRLLAPLLDGKRMLSPSGLRSLSKSSPLFMTGENYWRGKVWANINFLAVKALDELAAQGGPSADDCAAVARRIRHGMSLAVHREWERTSTLWENYDAEAGGRGAGTHPFTGWTALVAAMMPEQRSEGRTE</sequence>
<evidence type="ECO:0000256" key="1">
    <source>
        <dbReference type="ARBA" id="ARBA00004648"/>
    </source>
</evidence>
<organism evidence="16 17">
    <name type="scientific">Cafeteria roenbergensis</name>
    <name type="common">Marine flagellate</name>
    <dbReference type="NCBI Taxonomy" id="33653"/>
    <lineage>
        <taxon>Eukaryota</taxon>
        <taxon>Sar</taxon>
        <taxon>Stramenopiles</taxon>
        <taxon>Bigyra</taxon>
        <taxon>Opalozoa</taxon>
        <taxon>Bicosoecida</taxon>
        <taxon>Cafeteriaceae</taxon>
        <taxon>Cafeteria</taxon>
    </lineage>
</organism>
<keyword evidence="4 12" id="KW-0378">Hydrolase</keyword>
<comment type="catalytic activity">
    <reaction evidence="12">
        <text>N(4)-(alpha-D-Glc-(1-&gt;2)-alpha-D-Glc-(1-&gt;3)-alpha-D-Glc-(1-&gt;3)-alpha-D-Man-(1-&gt;2)-alpha-D-Man-(1-&gt;2)-alpha-D-Man-(1-&gt;3)-[alpha-D-Man-(1-&gt;2)-alpha-D-Man-(1-&gt;3)-[alpha-D-Man-(1-&gt;2)-alpha-D-Man-(1-&gt;6)]-alpha-D-Man-(1-&gt;6)]-beta-D-Man-(1-&gt;4)-beta-D-GlcNAc-(1-&gt;4)-beta-D-GlcNAc)-L-asparaginyl-[protein] + H2O = N(4)-(alpha-D-Glc-(1-&gt;3)-alpha-D-Glc-(1-&gt;3)-alpha-D-Man-(1-&gt;2)-alpha-D-Man-(1-&gt;2)-alpha-D-Man-(1-&gt;3)-[alpha-D-Man-(1-&gt;2)-alpha-D-Man-(1-&gt;3)-[alpha-D-Man-(1-&gt;2)-alpha-D-Man-(1-&gt;6)]-alpha-D-Man-(1-&gt;6)]-beta-D-Man-(1-&gt;4)-beta-D-GlcNAc-(1-&gt;4)-beta-D-GlcNAc)-L-asparaginyl-[protein] + beta-D-glucose</text>
        <dbReference type="Rhea" id="RHEA:55988"/>
        <dbReference type="Rhea" id="RHEA-COMP:12806"/>
        <dbReference type="Rhea" id="RHEA-COMP:14355"/>
        <dbReference type="ChEBI" id="CHEBI:15377"/>
        <dbReference type="ChEBI" id="CHEBI:15903"/>
        <dbReference type="ChEBI" id="CHEBI:59082"/>
        <dbReference type="ChEBI" id="CHEBI:132537"/>
        <dbReference type="EC" id="3.2.1.106"/>
    </reaction>
</comment>
<dbReference type="GO" id="GO:0006487">
    <property type="term" value="P:protein N-linked glycosylation"/>
    <property type="evidence" value="ECO:0007669"/>
    <property type="project" value="UniProtKB-UniRule"/>
</dbReference>
<dbReference type="SUPFAM" id="SSF48208">
    <property type="entry name" value="Six-hairpin glycosidases"/>
    <property type="match status" value="1"/>
</dbReference>
<evidence type="ECO:0000313" key="17">
    <source>
        <dbReference type="Proteomes" id="UP000323011"/>
    </source>
</evidence>
<dbReference type="PANTHER" id="PTHR10412:SF11">
    <property type="entry name" value="MANNOSYL-OLIGOSACCHARIDE GLUCOSIDASE"/>
    <property type="match status" value="1"/>
</dbReference>
<evidence type="ECO:0000256" key="7">
    <source>
        <dbReference type="ARBA" id="ARBA00022989"/>
    </source>
</evidence>
<dbReference type="InterPro" id="IPR004888">
    <property type="entry name" value="Glycoside_hydrolase_63"/>
</dbReference>
<keyword evidence="7" id="KW-1133">Transmembrane helix</keyword>
<feature type="region of interest" description="Disordered" evidence="13">
    <location>
        <begin position="723"/>
        <end position="744"/>
    </location>
</feature>
<comment type="function">
    <text evidence="12">Cleaves the distal alpha 1,2-linked glucose residue from the Glc(3)Man(9)GlcNAc(2) oligosaccharide precursor.</text>
</comment>
<protein>
    <recommendedName>
        <fullName evidence="11 12">Mannosyl-oligosaccharide glucosidase</fullName>
        <ecNumber evidence="11 12">3.2.1.106</ecNumber>
    </recommendedName>
</protein>
<keyword evidence="6" id="KW-0735">Signal-anchor</keyword>
<evidence type="ECO:0000256" key="13">
    <source>
        <dbReference type="SAM" id="MobiDB-lite"/>
    </source>
</evidence>
<keyword evidence="3" id="KW-0812">Transmembrane</keyword>
<evidence type="ECO:0000256" key="12">
    <source>
        <dbReference type="RuleBase" id="RU368089"/>
    </source>
</evidence>
<dbReference type="GO" id="GO:0005789">
    <property type="term" value="C:endoplasmic reticulum membrane"/>
    <property type="evidence" value="ECO:0007669"/>
    <property type="project" value="UniProtKB-SubCell"/>
</dbReference>
<evidence type="ECO:0000256" key="5">
    <source>
        <dbReference type="ARBA" id="ARBA00022824"/>
    </source>
</evidence>
<feature type="domain" description="Glycosyl hydrolase family 63 N-terminal" evidence="15">
    <location>
        <begin position="25"/>
        <end position="92"/>
    </location>
</feature>
<dbReference type="Proteomes" id="UP000323011">
    <property type="component" value="Unassembled WGS sequence"/>
</dbReference>
<name>A0A5A8CLV0_CAFRO</name>
<dbReference type="PANTHER" id="PTHR10412">
    <property type="entry name" value="MANNOSYL-OLIGOSACCHARIDE GLUCOSIDASE"/>
    <property type="match status" value="1"/>
</dbReference>
<reference evidence="16 17" key="1">
    <citation type="submission" date="2019-07" db="EMBL/GenBank/DDBJ databases">
        <title>Genomes of Cafeteria roenbergensis.</title>
        <authorList>
            <person name="Fischer M.G."/>
            <person name="Hackl T."/>
            <person name="Roman M."/>
        </authorList>
    </citation>
    <scope>NUCLEOTIDE SEQUENCE [LARGE SCALE GENOMIC DNA]</scope>
    <source>
        <strain evidence="16 17">BVI</strain>
    </source>
</reference>
<evidence type="ECO:0000256" key="11">
    <source>
        <dbReference type="ARBA" id="ARBA00038888"/>
    </source>
</evidence>
<dbReference type="Gene3D" id="2.70.98.110">
    <property type="entry name" value="Glycosyl hydrolase family 63, N-terminal domain"/>
    <property type="match status" value="1"/>
</dbReference>
<dbReference type="GO" id="GO:0009311">
    <property type="term" value="P:oligosaccharide metabolic process"/>
    <property type="evidence" value="ECO:0007669"/>
    <property type="project" value="UniProtKB-UniRule"/>
</dbReference>
<evidence type="ECO:0000259" key="14">
    <source>
        <dbReference type="Pfam" id="PF03200"/>
    </source>
</evidence>
<evidence type="ECO:0000256" key="3">
    <source>
        <dbReference type="ARBA" id="ARBA00022692"/>
    </source>
</evidence>
<dbReference type="InterPro" id="IPR012341">
    <property type="entry name" value="6hp_glycosidase-like_sf"/>
</dbReference>
<dbReference type="EC" id="3.2.1.106" evidence="11 12"/>
<keyword evidence="8" id="KW-0472">Membrane</keyword>
<comment type="subcellular location">
    <subcellularLocation>
        <location evidence="1 12">Endoplasmic reticulum membrane</location>
        <topology evidence="1 12">Single-pass type II membrane protein</topology>
    </subcellularLocation>
</comment>
<dbReference type="Pfam" id="PF16923">
    <property type="entry name" value="Glyco_hydro_63N"/>
    <property type="match status" value="1"/>
</dbReference>
<feature type="domain" description="Glycosyl hydrolase family 63 C-terminal" evidence="14">
    <location>
        <begin position="467"/>
        <end position="999"/>
    </location>
</feature>
<evidence type="ECO:0000259" key="15">
    <source>
        <dbReference type="Pfam" id="PF16923"/>
    </source>
</evidence>
<dbReference type="Pfam" id="PF03200">
    <property type="entry name" value="Glyco_hydro_63"/>
    <property type="match status" value="1"/>
</dbReference>
<evidence type="ECO:0000313" key="16">
    <source>
        <dbReference type="EMBL" id="KAA0153434.1"/>
    </source>
</evidence>
<dbReference type="GO" id="GO:0004573">
    <property type="term" value="F:Glc3Man9GlcNAc2 oligosaccharide glucosidase activity"/>
    <property type="evidence" value="ECO:0007669"/>
    <property type="project" value="UniProtKB-UniRule"/>
</dbReference>
<feature type="region of interest" description="Disordered" evidence="13">
    <location>
        <begin position="413"/>
        <end position="465"/>
    </location>
</feature>
<evidence type="ECO:0000256" key="2">
    <source>
        <dbReference type="ARBA" id="ARBA00010833"/>
    </source>
</evidence>
<evidence type="ECO:0000256" key="10">
    <source>
        <dbReference type="ARBA" id="ARBA00023295"/>
    </source>
</evidence>
<keyword evidence="10 12" id="KW-0326">Glycosidase</keyword>
<proteinExistence type="inferred from homology"/>
<dbReference type="AlphaFoldDB" id="A0A5A8CLV0"/>
<evidence type="ECO:0000256" key="4">
    <source>
        <dbReference type="ARBA" id="ARBA00022801"/>
    </source>
</evidence>
<comment type="similarity">
    <text evidence="2 12">Belongs to the glycosyl hydrolase 63 family.</text>
</comment>
<keyword evidence="17" id="KW-1185">Reference proteome</keyword>
<dbReference type="InterPro" id="IPR038518">
    <property type="entry name" value="Glyco_hydro_63N_sf"/>
</dbReference>
<dbReference type="InterPro" id="IPR008928">
    <property type="entry name" value="6-hairpin_glycosidase_sf"/>
</dbReference>
<accession>A0A5A8CLV0</accession>
<keyword evidence="5 12" id="KW-0256">Endoplasmic reticulum</keyword>
<dbReference type="Gene3D" id="1.50.10.10">
    <property type="match status" value="1"/>
</dbReference>
<evidence type="ECO:0000256" key="8">
    <source>
        <dbReference type="ARBA" id="ARBA00023136"/>
    </source>
</evidence>
<feature type="compositionally biased region" description="Basic residues" evidence="13">
    <location>
        <begin position="450"/>
        <end position="462"/>
    </location>
</feature>
<gene>
    <name evidence="16" type="ORF">FNF29_03251</name>
</gene>
<dbReference type="InterPro" id="IPR031335">
    <property type="entry name" value="Glyco_hydro_63_C"/>
</dbReference>
<evidence type="ECO:0000256" key="6">
    <source>
        <dbReference type="ARBA" id="ARBA00022968"/>
    </source>
</evidence>
<comment type="caution">
    <text evidence="16">The sequence shown here is derived from an EMBL/GenBank/DDBJ whole genome shotgun (WGS) entry which is preliminary data.</text>
</comment>
<keyword evidence="9" id="KW-0325">Glycoprotein</keyword>